<evidence type="ECO:0000313" key="12">
    <source>
        <dbReference type="EMBL" id="KTB11681.1"/>
    </source>
</evidence>
<dbReference type="OMA" id="GPEQYSL"/>
<dbReference type="SUPFAM" id="SSF52151">
    <property type="entry name" value="FabD/lysophospholipase-like"/>
    <property type="match status" value="1"/>
</dbReference>
<comment type="catalytic activity">
    <reaction evidence="9">
        <text>a 1-acyl-sn-glycero-3-phosphocholine + H2O = sn-glycerol 3-phosphocholine + a fatty acid + H(+)</text>
        <dbReference type="Rhea" id="RHEA:15177"/>
        <dbReference type="ChEBI" id="CHEBI:15377"/>
        <dbReference type="ChEBI" id="CHEBI:15378"/>
        <dbReference type="ChEBI" id="CHEBI:16870"/>
        <dbReference type="ChEBI" id="CHEBI:28868"/>
        <dbReference type="ChEBI" id="CHEBI:58168"/>
        <dbReference type="EC" id="3.1.1.5"/>
    </reaction>
</comment>
<evidence type="ECO:0000256" key="8">
    <source>
        <dbReference type="PROSITE-ProRule" id="PRU00555"/>
    </source>
</evidence>
<dbReference type="EC" id="3.1.1.5" evidence="2 9"/>
<protein>
    <recommendedName>
        <fullName evidence="2 9">Lysophospholipase</fullName>
        <ecNumber evidence="2 9">3.1.1.5</ecNumber>
    </recommendedName>
</protein>
<dbReference type="Proteomes" id="UP000054886">
    <property type="component" value="Unassembled WGS sequence"/>
</dbReference>
<evidence type="ECO:0000313" key="13">
    <source>
        <dbReference type="EMBL" id="KTB11966.1"/>
    </source>
</evidence>
<dbReference type="GO" id="GO:0005829">
    <property type="term" value="C:cytosol"/>
    <property type="evidence" value="ECO:0007669"/>
    <property type="project" value="TreeGrafter"/>
</dbReference>
<dbReference type="InterPro" id="IPR016035">
    <property type="entry name" value="Acyl_Trfase/lysoPLipase"/>
</dbReference>
<dbReference type="SMART" id="SM00022">
    <property type="entry name" value="PLAc"/>
    <property type="match status" value="1"/>
</dbReference>
<dbReference type="VEuPathDB" id="FungiDB:GWK60_E02123"/>
<sequence length="704" mass="78515">MLPSLFLVLVLVLCSGSSGYSVADQYAPKLAYCPSDDINLVREASGLSQNETQWLQRRDVRTKEALHNFLQRATSSSQNFTQLFHRIFDAGMVPRIGIAVSGGGYRSMLTGAGILSAFDNRTRGAMDHGLGGILQSTTYMTGCSGGNWLVASLSWNNWTSVQDILDMNYDRKTARKQGKITKDPIWDLSDSIVSPGGLNIIKTARRWDHITNAVKAKQEAGFNTSLADVWGRALSYKFFPTLERGGIDYTWSSLRDSPIFQAGDMPLPITVADGRYPGSNAIALNATVFEFNPFEMGSWDPSLNAFTDVKYLGTNVTNGKPVAHTAKKCIEGFDNTAFIMGTSSNLFNQFLLRINSTHLPNFVTKWATNLLKSWAHEFNDVAVYNPNPFKDTRYVMENFSTSIVDSEHLYLVDGGEDDENVPLIPLLQRDRDLDIIFAIDNSADNKLQWPDGSSLVHTYERQFVLQGQKIAFPHIPDTNTFINLGLNKRPTFFGCNATNMTSLKYIPPLVVYYPNSEYSFNSNQSAFKLSYSRDQMANMISNGFEIATRNNFTDDPEFIGCIACAIMKRKQEALDLELPSECERCLARYCWDGTVDDTPLDELKQDVHHSFINPEEDKDGDGIDDYSDEDFTDDDVDDYHFFHYSNVDEIHHAATYTGKLLPTGAIDKGSNKPLINLSSKLGIPATSIAYAIVTFICTLSASLL</sequence>
<dbReference type="GO" id="GO:0005576">
    <property type="term" value="C:extracellular region"/>
    <property type="evidence" value="ECO:0007669"/>
    <property type="project" value="EnsemblFungi"/>
</dbReference>
<evidence type="ECO:0000256" key="5">
    <source>
        <dbReference type="ARBA" id="ARBA00022963"/>
    </source>
</evidence>
<keyword evidence="3 9" id="KW-0732">Signal</keyword>
<evidence type="ECO:0000256" key="2">
    <source>
        <dbReference type="ARBA" id="ARBA00013274"/>
    </source>
</evidence>
<dbReference type="VEuPathDB" id="FungiDB:B1J91_E02321g"/>
<name>A0A0W0CH33_CANGB</name>
<dbReference type="PROSITE" id="PS51210">
    <property type="entry name" value="PLA2C"/>
    <property type="match status" value="1"/>
</dbReference>
<keyword evidence="7" id="KW-0325">Glycoprotein</keyword>
<dbReference type="GO" id="GO:0006660">
    <property type="term" value="P:phosphatidylserine catabolic process"/>
    <property type="evidence" value="ECO:0007669"/>
    <property type="project" value="EnsemblFungi"/>
</dbReference>
<keyword evidence="10" id="KW-0472">Membrane</keyword>
<dbReference type="GO" id="GO:0046488">
    <property type="term" value="P:phosphatidylinositol metabolic process"/>
    <property type="evidence" value="ECO:0007669"/>
    <property type="project" value="EnsemblFungi"/>
</dbReference>
<evidence type="ECO:0000256" key="4">
    <source>
        <dbReference type="ARBA" id="ARBA00022801"/>
    </source>
</evidence>
<evidence type="ECO:0000259" key="11">
    <source>
        <dbReference type="PROSITE" id="PS51210"/>
    </source>
</evidence>
<feature type="domain" description="PLA2c" evidence="11">
    <location>
        <begin position="32"/>
        <end position="596"/>
    </location>
</feature>
<dbReference type="PANTHER" id="PTHR10728">
    <property type="entry name" value="CYTOSOLIC PHOSPHOLIPASE A2"/>
    <property type="match status" value="1"/>
</dbReference>
<dbReference type="GO" id="GO:0005783">
    <property type="term" value="C:endoplasmic reticulum"/>
    <property type="evidence" value="ECO:0007669"/>
    <property type="project" value="TreeGrafter"/>
</dbReference>
<dbReference type="OrthoDB" id="4084751at2759"/>
<keyword evidence="4 8" id="KW-0378">Hydrolase</keyword>
<dbReference type="GO" id="GO:0009277">
    <property type="term" value="C:fungal-type cell wall"/>
    <property type="evidence" value="ECO:0007669"/>
    <property type="project" value="UniProtKB-ARBA"/>
</dbReference>
<keyword evidence="10" id="KW-0812">Transmembrane</keyword>
<organism evidence="13 14">
    <name type="scientific">Candida glabrata</name>
    <name type="common">Yeast</name>
    <name type="synonym">Torulopsis glabrata</name>
    <dbReference type="NCBI Taxonomy" id="5478"/>
    <lineage>
        <taxon>Eukaryota</taxon>
        <taxon>Fungi</taxon>
        <taxon>Dikarya</taxon>
        <taxon>Ascomycota</taxon>
        <taxon>Saccharomycotina</taxon>
        <taxon>Saccharomycetes</taxon>
        <taxon>Saccharomycetales</taxon>
        <taxon>Saccharomycetaceae</taxon>
        <taxon>Nakaseomyces</taxon>
    </lineage>
</organism>
<comment type="similarity">
    <text evidence="1 9">Belongs to the lysophospholipase family.</text>
</comment>
<dbReference type="InterPro" id="IPR002642">
    <property type="entry name" value="LysoPLipase_cat_dom"/>
</dbReference>
<feature type="transmembrane region" description="Helical" evidence="10">
    <location>
        <begin position="681"/>
        <end position="703"/>
    </location>
</feature>
<proteinExistence type="inferred from homology"/>
<dbReference type="PANTHER" id="PTHR10728:SF33">
    <property type="entry name" value="LYSOPHOSPHOLIPASE 1-RELATED"/>
    <property type="match status" value="1"/>
</dbReference>
<evidence type="ECO:0000256" key="10">
    <source>
        <dbReference type="SAM" id="Phobius"/>
    </source>
</evidence>
<dbReference type="Pfam" id="PF01735">
    <property type="entry name" value="PLA2_B"/>
    <property type="match status" value="1"/>
</dbReference>
<evidence type="ECO:0000256" key="3">
    <source>
        <dbReference type="ARBA" id="ARBA00022729"/>
    </source>
</evidence>
<dbReference type="GO" id="GO:0004622">
    <property type="term" value="F:phosphatidylcholine lysophospholipase activity"/>
    <property type="evidence" value="ECO:0007669"/>
    <property type="project" value="UniProtKB-EC"/>
</dbReference>
<keyword evidence="10" id="KW-1133">Transmembrane helix</keyword>
<dbReference type="VEuPathDB" id="FungiDB:GW608_E02123"/>
<accession>A0A0W0CH33</accession>
<dbReference type="EMBL" id="LLZZ01000031">
    <property type="protein sequence ID" value="KTB11681.1"/>
    <property type="molecule type" value="Genomic_DNA"/>
</dbReference>
<gene>
    <name evidence="13" type="ORF">AO440_005896</name>
    <name evidence="12" type="ORF">AO440_005927</name>
</gene>
<evidence type="ECO:0000256" key="6">
    <source>
        <dbReference type="ARBA" id="ARBA00023098"/>
    </source>
</evidence>
<feature type="chain" id="PRO_5007947899" description="Lysophospholipase" evidence="9">
    <location>
        <begin position="20"/>
        <end position="704"/>
    </location>
</feature>
<feature type="signal peptide" evidence="9">
    <location>
        <begin position="1"/>
        <end position="19"/>
    </location>
</feature>
<evidence type="ECO:0000313" key="14">
    <source>
        <dbReference type="Proteomes" id="UP000054886"/>
    </source>
</evidence>
<dbReference type="AlphaFoldDB" id="A0A0W0CH33"/>
<comment type="caution">
    <text evidence="13">The sequence shown here is derived from an EMBL/GenBank/DDBJ whole genome shotgun (WGS) entry which is preliminary data.</text>
</comment>
<dbReference type="VEuPathDB" id="FungiDB:GVI51_E02123"/>
<keyword evidence="6 8" id="KW-0443">Lipid metabolism</keyword>
<evidence type="ECO:0000256" key="9">
    <source>
        <dbReference type="RuleBase" id="RU362103"/>
    </source>
</evidence>
<dbReference type="CDD" id="cd07203">
    <property type="entry name" value="cPLA2_Fungal_PLB"/>
    <property type="match status" value="1"/>
</dbReference>
<evidence type="ECO:0000256" key="1">
    <source>
        <dbReference type="ARBA" id="ARBA00008780"/>
    </source>
</evidence>
<dbReference type="FunFam" id="3.40.1090.10:FF:000010">
    <property type="entry name" value="Lysophospholipase"/>
    <property type="match status" value="1"/>
</dbReference>
<dbReference type="GO" id="GO:0004623">
    <property type="term" value="F:phospholipase A2 activity"/>
    <property type="evidence" value="ECO:0007669"/>
    <property type="project" value="TreeGrafter"/>
</dbReference>
<evidence type="ECO:0000256" key="7">
    <source>
        <dbReference type="ARBA" id="ARBA00023180"/>
    </source>
</evidence>
<dbReference type="EMBL" id="LLZZ01000024">
    <property type="protein sequence ID" value="KTB11966.1"/>
    <property type="molecule type" value="Genomic_DNA"/>
</dbReference>
<dbReference type="GO" id="GO:0005886">
    <property type="term" value="C:plasma membrane"/>
    <property type="evidence" value="ECO:0007669"/>
    <property type="project" value="TreeGrafter"/>
</dbReference>
<dbReference type="Gene3D" id="3.40.1090.10">
    <property type="entry name" value="Cytosolic phospholipase A2 catalytic domain"/>
    <property type="match status" value="1"/>
</dbReference>
<dbReference type="VEuPathDB" id="FungiDB:CAGL0E02321g"/>
<keyword evidence="5 8" id="KW-0442">Lipid degradation</keyword>
<reference evidence="13 14" key="1">
    <citation type="submission" date="2015-10" db="EMBL/GenBank/DDBJ databases">
        <title>Draft genomes sequences of Candida glabrata isolates 1A, 1B, 2A, 2B, 3A and 3B.</title>
        <authorList>
            <person name="Haavelsrud O.E."/>
            <person name="Gaustad P."/>
        </authorList>
    </citation>
    <scope>NUCLEOTIDE SEQUENCE [LARGE SCALE GENOMIC DNA]</scope>
    <source>
        <strain evidence="13">910700640</strain>
    </source>
</reference>